<feature type="chain" id="PRO_5005326851" evidence="4">
    <location>
        <begin position="21"/>
        <end position="205"/>
    </location>
</feature>
<dbReference type="PANTHER" id="PTHR10869">
    <property type="entry name" value="PROLYL 4-HYDROXYLASE ALPHA SUBUNIT"/>
    <property type="match status" value="1"/>
</dbReference>
<dbReference type="WBParaSite" id="ACAC_0001330301-mRNA-1">
    <property type="protein sequence ID" value="ACAC_0001330301-mRNA-1"/>
    <property type="gene ID" value="ACAC_0001330301"/>
</dbReference>
<dbReference type="GO" id="GO:0046872">
    <property type="term" value="F:metal ion binding"/>
    <property type="evidence" value="ECO:0007669"/>
    <property type="project" value="UniProtKB-KW"/>
</dbReference>
<keyword evidence="4" id="KW-0732">Signal</keyword>
<dbReference type="GO" id="GO:0031418">
    <property type="term" value="F:L-ascorbic acid binding"/>
    <property type="evidence" value="ECO:0007669"/>
    <property type="project" value="UniProtKB-KW"/>
</dbReference>
<dbReference type="GO" id="GO:0005783">
    <property type="term" value="C:endoplasmic reticulum"/>
    <property type="evidence" value="ECO:0007669"/>
    <property type="project" value="TreeGrafter"/>
</dbReference>
<dbReference type="GO" id="GO:0004656">
    <property type="term" value="F:procollagen-proline 4-dioxygenase activity"/>
    <property type="evidence" value="ECO:0007669"/>
    <property type="project" value="TreeGrafter"/>
</dbReference>
<keyword evidence="3" id="KW-0408">Iron</keyword>
<evidence type="ECO:0000256" key="4">
    <source>
        <dbReference type="SAM" id="SignalP"/>
    </source>
</evidence>
<accession>A0A0K0DNG6</accession>
<proteinExistence type="predicted"/>
<keyword evidence="2" id="KW-0847">Vitamin C</keyword>
<evidence type="ECO:0000313" key="5">
    <source>
        <dbReference type="Proteomes" id="UP000035642"/>
    </source>
</evidence>
<dbReference type="Gene3D" id="2.60.120.620">
    <property type="entry name" value="q2cbj1_9rhob like domain"/>
    <property type="match status" value="1"/>
</dbReference>
<protein>
    <submittedName>
        <fullName evidence="6">Uncharacterized protein</fullName>
    </submittedName>
</protein>
<reference evidence="5" key="1">
    <citation type="submission" date="2012-09" db="EMBL/GenBank/DDBJ databases">
        <authorList>
            <person name="Martin A.A."/>
        </authorList>
    </citation>
    <scope>NUCLEOTIDE SEQUENCE</scope>
</reference>
<evidence type="ECO:0000256" key="1">
    <source>
        <dbReference type="ARBA" id="ARBA00022723"/>
    </source>
</evidence>
<evidence type="ECO:0000256" key="3">
    <source>
        <dbReference type="ARBA" id="ARBA00023004"/>
    </source>
</evidence>
<keyword evidence="5" id="KW-1185">Reference proteome</keyword>
<evidence type="ECO:0000256" key="2">
    <source>
        <dbReference type="ARBA" id="ARBA00022896"/>
    </source>
</evidence>
<dbReference type="InterPro" id="IPR045054">
    <property type="entry name" value="P4HA-like"/>
</dbReference>
<keyword evidence="1" id="KW-0479">Metal-binding</keyword>
<dbReference type="AlphaFoldDB" id="A0A0K0DNG6"/>
<name>A0A0K0DNG6_ANGCA</name>
<dbReference type="STRING" id="6313.A0A0K0DNG6"/>
<feature type="signal peptide" evidence="4">
    <location>
        <begin position="1"/>
        <end position="20"/>
    </location>
</feature>
<dbReference type="Proteomes" id="UP000035642">
    <property type="component" value="Unassembled WGS sequence"/>
</dbReference>
<evidence type="ECO:0000313" key="6">
    <source>
        <dbReference type="WBParaSite" id="ACAC_0001330301-mRNA-1"/>
    </source>
</evidence>
<dbReference type="PANTHER" id="PTHR10869:SF246">
    <property type="entry name" value="TRANSMEMBRANE PROLYL 4-HYDROXYLASE"/>
    <property type="match status" value="1"/>
</dbReference>
<organism evidence="5 6">
    <name type="scientific">Angiostrongylus cantonensis</name>
    <name type="common">Rat lungworm</name>
    <dbReference type="NCBI Taxonomy" id="6313"/>
    <lineage>
        <taxon>Eukaryota</taxon>
        <taxon>Metazoa</taxon>
        <taxon>Ecdysozoa</taxon>
        <taxon>Nematoda</taxon>
        <taxon>Chromadorea</taxon>
        <taxon>Rhabditida</taxon>
        <taxon>Rhabditina</taxon>
        <taxon>Rhabditomorpha</taxon>
        <taxon>Strongyloidea</taxon>
        <taxon>Metastrongylidae</taxon>
        <taxon>Angiostrongylus</taxon>
    </lineage>
</organism>
<sequence length="205" mass="23924">MDLLYFLLLLFNIGTHFILPEEIIGWRDDYVDWCKTPKSQDYEGADFFCLSYFWNYIDVRVELHCFEPVIIIYRDFLSRSEIDGFVADIEIKQENGIRYELPTDGVKDAAFRPKEITMRHREGNGTAAVFEKIQTIIPAINFTVSEPWQILSYEAGEHYPPRYDFLKSTTDTFTQRFGNRFATFMIVLRKAKALGLGLIGNSKFV</sequence>
<reference evidence="6" key="2">
    <citation type="submission" date="2017-02" db="UniProtKB">
        <authorList>
            <consortium name="WormBaseParasite"/>
        </authorList>
    </citation>
    <scope>IDENTIFICATION</scope>
</reference>